<dbReference type="AlphaFoldDB" id="A0A401IVF2"/>
<dbReference type="Proteomes" id="UP000286848">
    <property type="component" value="Unassembled WGS sequence"/>
</dbReference>
<evidence type="ECO:0000256" key="1">
    <source>
        <dbReference type="ARBA" id="ARBA00022490"/>
    </source>
</evidence>
<feature type="binding site" evidence="6">
    <location>
        <begin position="130"/>
        <end position="131"/>
    </location>
    <ligand>
        <name>S-adenosyl-L-methionine</name>
        <dbReference type="ChEBI" id="CHEBI:59789"/>
    </ligand>
</feature>
<comment type="similarity">
    <text evidence="6">Belongs to the methyltransferase superfamily. RNA methyltransferase RsmG family.</text>
</comment>
<comment type="subcellular location">
    <subcellularLocation>
        <location evidence="6">Cytoplasm</location>
    </subcellularLocation>
</comment>
<dbReference type="InterPro" id="IPR003682">
    <property type="entry name" value="rRNA_ssu_MeTfrase_G"/>
</dbReference>
<comment type="caution">
    <text evidence="8">The sequence shown here is derived from an EMBL/GenBank/DDBJ whole genome shotgun (WGS) entry which is preliminary data.</text>
</comment>
<dbReference type="PANTHER" id="PTHR31760">
    <property type="entry name" value="S-ADENOSYL-L-METHIONINE-DEPENDENT METHYLTRANSFERASES SUPERFAMILY PROTEIN"/>
    <property type="match status" value="1"/>
</dbReference>
<dbReference type="CDD" id="cd02440">
    <property type="entry name" value="AdoMet_MTases"/>
    <property type="match status" value="1"/>
</dbReference>
<reference evidence="8 9" key="1">
    <citation type="journal article" date="2019" name="Int. J. Syst. Evol. Microbiol.">
        <title>Lactobacillus salitolerans sp. nov., a novel lactic acid bacterium isolated from spent mushroom substrates.</title>
        <authorList>
            <person name="Tohno M."/>
            <person name="Tanizawa Y."/>
            <person name="Kojima Y."/>
            <person name="Sakamoto M."/>
            <person name="Nakamura Y."/>
            <person name="Ohkuma M."/>
            <person name="Kobayashi H."/>
        </authorList>
    </citation>
    <scope>NUCLEOTIDE SEQUENCE [LARGE SCALE GENOMIC DNA]</scope>
    <source>
        <strain evidence="8 9">YK43</strain>
    </source>
</reference>
<dbReference type="PIRSF" id="PIRSF003078">
    <property type="entry name" value="GidB"/>
    <property type="match status" value="1"/>
</dbReference>
<protein>
    <recommendedName>
        <fullName evidence="6">Ribosomal RNA small subunit methyltransferase G</fullName>
        <ecNumber evidence="6">2.1.1.-</ecNumber>
    </recommendedName>
    <alternativeName>
        <fullName evidence="6">16S rRNA 7-methylguanosine methyltransferase</fullName>
        <shortName evidence="6">16S rRNA m7G methyltransferase</shortName>
    </alternativeName>
</protein>
<dbReference type="EC" id="2.1.1.-" evidence="6"/>
<feature type="region of interest" description="Disordered" evidence="7">
    <location>
        <begin position="220"/>
        <end position="242"/>
    </location>
</feature>
<dbReference type="Gene3D" id="3.40.50.150">
    <property type="entry name" value="Vaccinia Virus protein VP39"/>
    <property type="match status" value="1"/>
</dbReference>
<dbReference type="PANTHER" id="PTHR31760:SF0">
    <property type="entry name" value="S-ADENOSYL-L-METHIONINE-DEPENDENT METHYLTRANSFERASES SUPERFAMILY PROTEIN"/>
    <property type="match status" value="1"/>
</dbReference>
<keyword evidence="5 6" id="KW-0949">S-adenosyl-L-methionine</keyword>
<keyword evidence="3 6" id="KW-0489">Methyltransferase</keyword>
<comment type="function">
    <text evidence="6">Specifically methylates the N7 position of a guanine in 16S rRNA.</text>
</comment>
<evidence type="ECO:0000256" key="7">
    <source>
        <dbReference type="SAM" id="MobiDB-lite"/>
    </source>
</evidence>
<sequence length="242" mass="26839">MTPEEFYQALEKQNIVLTPGQKAQFNSYYELLAEWNQHVNLTAITEKNAVYLKHFYDSVLPAFYVAELSQKAVSLCDVGAGAGFPSIPLKIIFPSMRVTIVDSLNKRIKFLETLVEKLELEDVTLIHARAEDFGNKKSSARESYDLVTARAVANLPVLAELCLPLAAVGGKFIALKAQKAQDELEKAEYALKTLGAGLEQDIQTNLPGDDEERHIIVVAKDRPTPKKYPRKAGTPAKVPLLK</sequence>
<keyword evidence="9" id="KW-1185">Reference proteome</keyword>
<accession>A0A401IVF2</accession>
<keyword evidence="4 6" id="KW-0808">Transferase</keyword>
<keyword evidence="1 6" id="KW-0963">Cytoplasm</keyword>
<dbReference type="HAMAP" id="MF_00074">
    <property type="entry name" value="16SrRNA_methyltr_G"/>
    <property type="match status" value="1"/>
</dbReference>
<dbReference type="SUPFAM" id="SSF53335">
    <property type="entry name" value="S-adenosyl-L-methionine-dependent methyltransferases"/>
    <property type="match status" value="1"/>
</dbReference>
<dbReference type="InterPro" id="IPR029063">
    <property type="entry name" value="SAM-dependent_MTases_sf"/>
</dbReference>
<dbReference type="Pfam" id="PF02527">
    <property type="entry name" value="GidB"/>
    <property type="match status" value="1"/>
</dbReference>
<organism evidence="8 9">
    <name type="scientific">Ligilactobacillus salitolerans</name>
    <dbReference type="NCBI Taxonomy" id="1808352"/>
    <lineage>
        <taxon>Bacteria</taxon>
        <taxon>Bacillati</taxon>
        <taxon>Bacillota</taxon>
        <taxon>Bacilli</taxon>
        <taxon>Lactobacillales</taxon>
        <taxon>Lactobacillaceae</taxon>
        <taxon>Ligilactobacillus</taxon>
    </lineage>
</organism>
<comment type="caution">
    <text evidence="6">Lacks conserved residue(s) required for the propagation of feature annotation.</text>
</comment>
<evidence type="ECO:0000256" key="4">
    <source>
        <dbReference type="ARBA" id="ARBA00022679"/>
    </source>
</evidence>
<feature type="binding site" evidence="6">
    <location>
        <position position="79"/>
    </location>
    <ligand>
        <name>S-adenosyl-L-methionine</name>
        <dbReference type="ChEBI" id="CHEBI:59789"/>
    </ligand>
</feature>
<dbReference type="GO" id="GO:0070043">
    <property type="term" value="F:rRNA (guanine-N7-)-methyltransferase activity"/>
    <property type="evidence" value="ECO:0007669"/>
    <property type="project" value="UniProtKB-UniRule"/>
</dbReference>
<evidence type="ECO:0000256" key="3">
    <source>
        <dbReference type="ARBA" id="ARBA00022603"/>
    </source>
</evidence>
<evidence type="ECO:0000256" key="6">
    <source>
        <dbReference type="HAMAP-Rule" id="MF_00074"/>
    </source>
</evidence>
<evidence type="ECO:0000256" key="5">
    <source>
        <dbReference type="ARBA" id="ARBA00022691"/>
    </source>
</evidence>
<feature type="binding site" evidence="6">
    <location>
        <position position="150"/>
    </location>
    <ligand>
        <name>S-adenosyl-L-methionine</name>
        <dbReference type="ChEBI" id="CHEBI:59789"/>
    </ligand>
</feature>
<dbReference type="NCBIfam" id="TIGR00138">
    <property type="entry name" value="rsmG_gidB"/>
    <property type="match status" value="1"/>
</dbReference>
<dbReference type="FunFam" id="3.40.50.150:FF:000041">
    <property type="entry name" value="Ribosomal RNA small subunit methyltransferase G"/>
    <property type="match status" value="1"/>
</dbReference>
<feature type="binding site" evidence="6">
    <location>
        <position position="84"/>
    </location>
    <ligand>
        <name>S-adenosyl-L-methionine</name>
        <dbReference type="ChEBI" id="CHEBI:59789"/>
    </ligand>
</feature>
<dbReference type="GO" id="GO:0005829">
    <property type="term" value="C:cytosol"/>
    <property type="evidence" value="ECO:0007669"/>
    <property type="project" value="TreeGrafter"/>
</dbReference>
<evidence type="ECO:0000313" key="9">
    <source>
        <dbReference type="Proteomes" id="UP000286848"/>
    </source>
</evidence>
<evidence type="ECO:0000256" key="2">
    <source>
        <dbReference type="ARBA" id="ARBA00022552"/>
    </source>
</evidence>
<name>A0A401IVF2_9LACO</name>
<dbReference type="OrthoDB" id="9808773at2"/>
<keyword evidence="2 6" id="KW-0698">rRNA processing</keyword>
<evidence type="ECO:0000313" key="8">
    <source>
        <dbReference type="EMBL" id="GBG95485.1"/>
    </source>
</evidence>
<proteinExistence type="inferred from homology"/>
<dbReference type="RefSeq" id="WP_124977828.1">
    <property type="nucleotide sequence ID" value="NZ_BFFP01000037.1"/>
</dbReference>
<gene>
    <name evidence="8" type="primary">gidB</name>
    <name evidence="6" type="synonym">rsmG</name>
    <name evidence="8" type="ORF">LFYK43_19440</name>
</gene>
<dbReference type="EMBL" id="BFFP01000037">
    <property type="protein sequence ID" value="GBG95485.1"/>
    <property type="molecule type" value="Genomic_DNA"/>
</dbReference>